<evidence type="ECO:0000313" key="2">
    <source>
        <dbReference type="EMBL" id="OAO12922.1"/>
    </source>
</evidence>
<dbReference type="Proteomes" id="UP000078348">
    <property type="component" value="Unassembled WGS sequence"/>
</dbReference>
<feature type="region of interest" description="Disordered" evidence="1">
    <location>
        <begin position="214"/>
        <end position="291"/>
    </location>
</feature>
<keyword evidence="3" id="KW-1185">Reference proteome</keyword>
<evidence type="ECO:0000256" key="1">
    <source>
        <dbReference type="SAM" id="MobiDB-lite"/>
    </source>
</evidence>
<protein>
    <submittedName>
        <fullName evidence="2">AAA ATPase</fullName>
    </submittedName>
</protein>
<gene>
    <name evidence="2" type="ORF">AV274_5381</name>
</gene>
<feature type="compositionally biased region" description="Basic and acidic residues" evidence="1">
    <location>
        <begin position="273"/>
        <end position="291"/>
    </location>
</feature>
<feature type="compositionally biased region" description="Low complexity" evidence="1">
    <location>
        <begin position="214"/>
        <end position="256"/>
    </location>
</feature>
<comment type="caution">
    <text evidence="2">The sequence shown here is derived from an EMBL/GenBank/DDBJ whole genome shotgun (WGS) entry which is preliminary data.</text>
</comment>
<proteinExistence type="predicted"/>
<dbReference type="AlphaFoldDB" id="A0A196S9Z8"/>
<evidence type="ECO:0000313" key="3">
    <source>
        <dbReference type="Proteomes" id="UP000078348"/>
    </source>
</evidence>
<reference evidence="2 3" key="1">
    <citation type="submission" date="2016-05" db="EMBL/GenBank/DDBJ databases">
        <title>Nuclear genome of Blastocystis sp. subtype 1 NandII.</title>
        <authorList>
            <person name="Gentekaki E."/>
            <person name="Curtis B."/>
            <person name="Stairs C."/>
            <person name="Eme L."/>
            <person name="Herman E."/>
            <person name="Klimes V."/>
            <person name="Arias M.C."/>
            <person name="Elias M."/>
            <person name="Hilliou F."/>
            <person name="Klute M."/>
            <person name="Malik S.-B."/>
            <person name="Pightling A."/>
            <person name="Rachubinski R."/>
            <person name="Salas D."/>
            <person name="Schlacht A."/>
            <person name="Suga H."/>
            <person name="Archibald J."/>
            <person name="Ball S.G."/>
            <person name="Clark G."/>
            <person name="Dacks J."/>
            <person name="Van Der Giezen M."/>
            <person name="Tsaousis A."/>
            <person name="Roger A."/>
        </authorList>
    </citation>
    <scope>NUCLEOTIDE SEQUENCE [LARGE SCALE GENOMIC DNA]</scope>
    <source>
        <strain evidence="3">ATCC 50177 / NandII</strain>
    </source>
</reference>
<sequence length="291" mass="32146">MEGENDEKIKELRSKIAILKADRDDLYTKLVIAKQVVESLHTDIGQIMEFIVNKRKDLSEIGQEFSATIQSDNEYKIHDIEYEFPNIHALVARDFEKALEQNQGINRIRLRGVNLFKNVNSSYVKSMYPSIPDEKLDSYLDIIWDNMSFYEKKNWMEKRVVYATVQESSEEEVPSEVSSDVPASAIPGEATSMAPVDLSTVTAVAAEVPAAAEVPTTTSAEVPATASTEVPTPVAGEVPAEVPAVAPTEPTTAAPEETQKETSTEEAPVPAETAEKAEKVKEEEEVTVKQE</sequence>
<accession>A0A196S9Z8</accession>
<dbReference type="EMBL" id="LXWW01000494">
    <property type="protein sequence ID" value="OAO12922.1"/>
    <property type="molecule type" value="Genomic_DNA"/>
</dbReference>
<name>A0A196S9Z8_BLAHN</name>
<organism evidence="2 3">
    <name type="scientific">Blastocystis sp. subtype 1 (strain ATCC 50177 / NandII)</name>
    <dbReference type="NCBI Taxonomy" id="478820"/>
    <lineage>
        <taxon>Eukaryota</taxon>
        <taxon>Sar</taxon>
        <taxon>Stramenopiles</taxon>
        <taxon>Bigyra</taxon>
        <taxon>Opalozoa</taxon>
        <taxon>Opalinata</taxon>
        <taxon>Blastocystidae</taxon>
        <taxon>Blastocystis</taxon>
    </lineage>
</organism>